<evidence type="ECO:0000313" key="1">
    <source>
        <dbReference type="EMBL" id="QEX17696.1"/>
    </source>
</evidence>
<dbReference type="PANTHER" id="PTHR42830">
    <property type="entry name" value="OSMOTICALLY INDUCIBLE FAMILY PROTEIN"/>
    <property type="match status" value="1"/>
</dbReference>
<keyword evidence="2" id="KW-1185">Reference proteome</keyword>
<evidence type="ECO:0000313" key="2">
    <source>
        <dbReference type="Proteomes" id="UP000326202"/>
    </source>
</evidence>
<sequence>MADPSPSRHRHDYRLRTVWTGAAKGALAAGTDYSRDLEVRISGKPTLPASTAPSYGGDDSKHNPEDLLLSALSTCHLLSYLALAARAGLPVAAYEDDAACVVDMKDGRVRITEATLRPTVTLAAGGDAEKAARLHAQAHQICFISNSVNFPVSIEPRIVTA</sequence>
<protein>
    <submittedName>
        <fullName evidence="1">Peroxiredoxin</fullName>
    </submittedName>
</protein>
<dbReference type="InterPro" id="IPR036102">
    <property type="entry name" value="OsmC/Ohrsf"/>
</dbReference>
<accession>A0A5J6MS46</accession>
<gene>
    <name evidence="1" type="ORF">FRZ44_29990</name>
</gene>
<dbReference type="Gene3D" id="3.30.300.20">
    <property type="match status" value="1"/>
</dbReference>
<dbReference type="SUPFAM" id="SSF82784">
    <property type="entry name" value="OsmC-like"/>
    <property type="match status" value="1"/>
</dbReference>
<proteinExistence type="predicted"/>
<dbReference type="AlphaFoldDB" id="A0A5J6MS46"/>
<dbReference type="KEGG" id="htq:FRZ44_29990"/>
<dbReference type="Proteomes" id="UP000326202">
    <property type="component" value="Chromosome"/>
</dbReference>
<dbReference type="InterPro" id="IPR052707">
    <property type="entry name" value="OsmC_Ohr_Peroxiredoxin"/>
</dbReference>
<dbReference type="EMBL" id="CP042906">
    <property type="protein sequence ID" value="QEX17696.1"/>
    <property type="molecule type" value="Genomic_DNA"/>
</dbReference>
<name>A0A5J6MS46_9PROT</name>
<dbReference type="InterPro" id="IPR003718">
    <property type="entry name" value="OsmC/Ohr_fam"/>
</dbReference>
<dbReference type="RefSeq" id="WP_151177928.1">
    <property type="nucleotide sequence ID" value="NZ_CP042906.1"/>
</dbReference>
<dbReference type="InterPro" id="IPR015946">
    <property type="entry name" value="KH_dom-like_a/b"/>
</dbReference>
<dbReference type="PANTHER" id="PTHR42830:SF2">
    <property type="entry name" value="OSMC_OHR FAMILY PROTEIN"/>
    <property type="match status" value="1"/>
</dbReference>
<reference evidence="1 2" key="1">
    <citation type="submission" date="2019-08" db="EMBL/GenBank/DDBJ databases">
        <title>Hyperibacter terrae gen. nov., sp. nov. and Hyperibacter viscosus sp. nov., two new members in the family Rhodospirillaceae isolated from the rhizosphere of Hypericum perforatum.</title>
        <authorList>
            <person name="Noviana Z."/>
        </authorList>
    </citation>
    <scope>NUCLEOTIDE SEQUENCE [LARGE SCALE GENOMIC DNA]</scope>
    <source>
        <strain evidence="1 2">R5913</strain>
    </source>
</reference>
<dbReference type="Pfam" id="PF02566">
    <property type="entry name" value="OsmC"/>
    <property type="match status" value="1"/>
</dbReference>
<dbReference type="OrthoDB" id="9795405at2"/>
<organism evidence="1 2">
    <name type="scientific">Hypericibacter terrae</name>
    <dbReference type="NCBI Taxonomy" id="2602015"/>
    <lineage>
        <taxon>Bacteria</taxon>
        <taxon>Pseudomonadati</taxon>
        <taxon>Pseudomonadota</taxon>
        <taxon>Alphaproteobacteria</taxon>
        <taxon>Rhodospirillales</taxon>
        <taxon>Dongiaceae</taxon>
        <taxon>Hypericibacter</taxon>
    </lineage>
</organism>